<dbReference type="PANTHER" id="PTHR45688">
    <property type="match status" value="1"/>
</dbReference>
<feature type="compositionally biased region" description="Basic and acidic residues" evidence="5">
    <location>
        <begin position="563"/>
        <end position="580"/>
    </location>
</feature>
<dbReference type="GO" id="GO:0005739">
    <property type="term" value="C:mitochondrion"/>
    <property type="evidence" value="ECO:0007669"/>
    <property type="project" value="TreeGrafter"/>
</dbReference>
<keyword evidence="6" id="KW-0808">Transferase</keyword>
<dbReference type="EMBL" id="KN123144">
    <property type="protein sequence ID" value="KFO26640.1"/>
    <property type="molecule type" value="Genomic_DNA"/>
</dbReference>
<feature type="compositionally biased region" description="Pro residues" evidence="5">
    <location>
        <begin position="496"/>
        <end position="508"/>
    </location>
</feature>
<protein>
    <submittedName>
        <fullName evidence="6">Alanine--glyoxylate aminotransferase 2-like 2</fullName>
    </submittedName>
</protein>
<comment type="cofactor">
    <cofactor evidence="1">
        <name>pyridoxal 5'-phosphate</name>
        <dbReference type="ChEBI" id="CHEBI:597326"/>
    </cofactor>
</comment>
<evidence type="ECO:0000256" key="1">
    <source>
        <dbReference type="ARBA" id="ARBA00001933"/>
    </source>
</evidence>
<dbReference type="GO" id="GO:0016829">
    <property type="term" value="F:lyase activity"/>
    <property type="evidence" value="ECO:0007669"/>
    <property type="project" value="UniProtKB-KW"/>
</dbReference>
<dbReference type="GO" id="GO:1990904">
    <property type="term" value="C:ribonucleoprotein complex"/>
    <property type="evidence" value="ECO:0007669"/>
    <property type="project" value="UniProtKB-KW"/>
</dbReference>
<dbReference type="PROSITE" id="PS00600">
    <property type="entry name" value="AA_TRANSFER_CLASS_3"/>
    <property type="match status" value="1"/>
</dbReference>
<keyword evidence="6" id="KW-0032">Aminotransferase</keyword>
<evidence type="ECO:0000256" key="5">
    <source>
        <dbReference type="SAM" id="MobiDB-lite"/>
    </source>
</evidence>
<reference evidence="6 7" key="1">
    <citation type="submission" date="2013-11" db="EMBL/GenBank/DDBJ databases">
        <title>The Damaraland mole rat (Fukomys damarensis) genome and evolution of African mole rats.</title>
        <authorList>
            <person name="Gladyshev V.N."/>
            <person name="Fang X."/>
        </authorList>
    </citation>
    <scope>NUCLEOTIDE SEQUENCE [LARGE SCALE GENOMIC DNA]</scope>
    <source>
        <tissue evidence="6">Liver</tissue>
    </source>
</reference>
<feature type="compositionally biased region" description="Pro residues" evidence="5">
    <location>
        <begin position="421"/>
        <end position="430"/>
    </location>
</feature>
<dbReference type="InterPro" id="IPR015424">
    <property type="entry name" value="PyrdxlP-dep_Trfase"/>
</dbReference>
<feature type="region of interest" description="Disordered" evidence="5">
    <location>
        <begin position="418"/>
        <end position="605"/>
    </location>
</feature>
<comment type="similarity">
    <text evidence="2">Belongs to the class-III pyridoxal-phosphate-dependent aminotransferase family.</text>
</comment>
<proteinExistence type="inferred from homology"/>
<organism evidence="6 7">
    <name type="scientific">Fukomys damarensis</name>
    <name type="common">Damaraland mole rat</name>
    <name type="synonym">Cryptomys damarensis</name>
    <dbReference type="NCBI Taxonomy" id="885580"/>
    <lineage>
        <taxon>Eukaryota</taxon>
        <taxon>Metazoa</taxon>
        <taxon>Chordata</taxon>
        <taxon>Craniata</taxon>
        <taxon>Vertebrata</taxon>
        <taxon>Euteleostomi</taxon>
        <taxon>Mammalia</taxon>
        <taxon>Eutheria</taxon>
        <taxon>Euarchontoglires</taxon>
        <taxon>Glires</taxon>
        <taxon>Rodentia</taxon>
        <taxon>Hystricomorpha</taxon>
        <taxon>Bathyergidae</taxon>
        <taxon>Fukomys</taxon>
    </lineage>
</organism>
<dbReference type="CDD" id="cd00610">
    <property type="entry name" value="OAT_like"/>
    <property type="match status" value="1"/>
</dbReference>
<evidence type="ECO:0000256" key="3">
    <source>
        <dbReference type="ARBA" id="ARBA00022898"/>
    </source>
</evidence>
<evidence type="ECO:0000313" key="6">
    <source>
        <dbReference type="EMBL" id="KFO26640.1"/>
    </source>
</evidence>
<dbReference type="PANTHER" id="PTHR45688:SF6">
    <property type="entry name" value="5-PHOSPHOHYDROXY-L-LYSINE PHOSPHO-LYASE"/>
    <property type="match status" value="1"/>
</dbReference>
<dbReference type="GO" id="GO:0030170">
    <property type="term" value="F:pyridoxal phosphate binding"/>
    <property type="evidence" value="ECO:0007669"/>
    <property type="project" value="InterPro"/>
</dbReference>
<evidence type="ECO:0000313" key="7">
    <source>
        <dbReference type="Proteomes" id="UP000028990"/>
    </source>
</evidence>
<dbReference type="PRINTS" id="PR00881">
    <property type="entry name" value="L7ARS6FAMILY"/>
</dbReference>
<gene>
    <name evidence="6" type="ORF">H920_12039</name>
</gene>
<feature type="compositionally biased region" description="Basic and acidic residues" evidence="5">
    <location>
        <begin position="524"/>
        <end position="536"/>
    </location>
</feature>
<keyword evidence="7" id="KW-1185">Reference proteome</keyword>
<sequence length="1254" mass="133833">MLETSVKAMRGLLSSVSGSPGVVNYPRGVGQSQVWSGYIVKVTAQKEDWGMATTHENRERGRKPRSAQILHFSLAACRGFWIEGSFGSGLGGEVDITFALRAESTACQCGSCCISPGGWTTAVWVGAWVGRRSYLPCGLETWEGQQTALSFGPSFAGTGTFARCPQDWGAEDPELLWAGSEATAEGFVLQAALTGTPTLVEEEPGEPGGLDAGVSFLQQWQQAWGWPWSSWGCSKQREQYNGVPGLLLRTPWFPGPAEATTPHTEGEVLADIRVSVLVTVAAGGAAPDQILAFARVAGLTTQHSSAAYSPVTLLKSLSPEEVGGEEGTPCKLHPFTLTLRIMPNPISFRENKGKMELQGLRGHLGHLGPGALLVTLGKTAPEELKAQRGKMGRPASQGSRDPRGPRWLHVALSPAAHLAPCPLPQSPGPGRPHRGSHSPLATQGTPPGPLNRRSQAAFPASHPPLHCRGPPGLKGEQGDTVVIDYDGRVLDALKGPPGPQGAPGPPGIPGAKGELGLPGAPGIDGEKGPKGQKGDPGEPGPAGPKGEAGEMGLSGLPGFPGPRGEKGDRSERGEKGERGVPGRKGVKGQKGEPGPPGLDQPCPVEGDDSDRACVVGLLVTGRADFAGHCAPNARSPAIPDRARPTWRAALPSPTPDLGRSWPPGPWFTKALGTGPVGTDARGERLDGAARRLAERDLTGQPQDARAWQAGLGAKAAAALCGLIHFLEPSNHPAAPAAREVDCPRLFFPEAPVKIVRGQGQYLYDEQGAEYIDCVNNVAHVGHCHPLVVQAAHEQNQVLNTNSRYLHDNIVDYAQRLSETLPEKICVFYFLNSGSEANDLALRLARQYTGHQDVVVLEHAYHGHLSSLIDISPYKFQHLDGQKEWVHVAPLPDTYRGPYREDHPDPAMAYANEVKHVVSNAQEKGRKIAAFFAESLPSVAGQIIPPAGYFSHVAQHIRGAGGVFVADEIQVGFGRVGKHFWAFQLQGEDFVPDIVTMGKSIGNGHPVACVATTQAVSRAFESTGVEYFNTFGGSPVSCAVGLAVLEVLEKEQLQAHATCVGGFLMELLQQQREKHPIIGDVRGVGLFIGVDLVKDKATRTPATEEANYLVSRLKENCILLSTDGPGRNILKFKPPMCFSRDNAWQVVATLDAILTAVKQKQIRRGVKEVQKFVNKGEKGIMVLAGDTLPIEVYCHLPVMCEDRSLPYVYIPSKTDLGAAAGSKRPTCVIMVKPHEEYQEAYDECLEEVQALPPPL</sequence>
<dbReference type="AlphaFoldDB" id="A0A091D8R6"/>
<feature type="region of interest" description="Disordered" evidence="5">
    <location>
        <begin position="386"/>
        <end position="406"/>
    </location>
</feature>
<dbReference type="eggNOG" id="KOG1403">
    <property type="taxonomic scope" value="Eukaryota"/>
</dbReference>
<dbReference type="Pfam" id="PF00202">
    <property type="entry name" value="Aminotran_3"/>
    <property type="match status" value="1"/>
</dbReference>
<dbReference type="GO" id="GO:0008483">
    <property type="term" value="F:transaminase activity"/>
    <property type="evidence" value="ECO:0007669"/>
    <property type="project" value="UniProtKB-KW"/>
</dbReference>
<dbReference type="FunFam" id="3.40.640.10:FF:000058">
    <property type="entry name" value="ethanolamine-phosphate phospho-lyase isoform X1"/>
    <property type="match status" value="1"/>
</dbReference>
<dbReference type="Pfam" id="PF01391">
    <property type="entry name" value="Collagen"/>
    <property type="match status" value="1"/>
</dbReference>
<dbReference type="Gene3D" id="3.30.1330.30">
    <property type="match status" value="1"/>
</dbReference>
<dbReference type="InterPro" id="IPR029064">
    <property type="entry name" value="Ribosomal_eL30-like_sf"/>
</dbReference>
<name>A0A091D8R6_FUKDA</name>
<dbReference type="SUPFAM" id="SSF53383">
    <property type="entry name" value="PLP-dependent transferases"/>
    <property type="match status" value="1"/>
</dbReference>
<dbReference type="InterPro" id="IPR018492">
    <property type="entry name" value="Ribosomal_eL8/Nhp2"/>
</dbReference>
<dbReference type="Gene3D" id="3.90.1150.10">
    <property type="entry name" value="Aspartate Aminotransferase, domain 1"/>
    <property type="match status" value="1"/>
</dbReference>
<dbReference type="InterPro" id="IPR015421">
    <property type="entry name" value="PyrdxlP-dep_Trfase_major"/>
</dbReference>
<evidence type="ECO:0000256" key="2">
    <source>
        <dbReference type="ARBA" id="ARBA00008954"/>
    </source>
</evidence>
<dbReference type="Proteomes" id="UP000028990">
    <property type="component" value="Unassembled WGS sequence"/>
</dbReference>
<dbReference type="InterPro" id="IPR049704">
    <property type="entry name" value="Aminotrans_3_PPA_site"/>
</dbReference>
<dbReference type="InterPro" id="IPR005814">
    <property type="entry name" value="Aminotrans_3"/>
</dbReference>
<dbReference type="SUPFAM" id="SSF55315">
    <property type="entry name" value="L30e-like"/>
    <property type="match status" value="1"/>
</dbReference>
<dbReference type="InterPro" id="IPR008160">
    <property type="entry name" value="Collagen"/>
</dbReference>
<accession>A0A091D8R6</accession>
<keyword evidence="3" id="KW-0663">Pyridoxal phosphate</keyword>
<dbReference type="InterPro" id="IPR015422">
    <property type="entry name" value="PyrdxlP-dep_Trfase_small"/>
</dbReference>
<keyword evidence="4" id="KW-0456">Lyase</keyword>
<dbReference type="Gene3D" id="3.40.640.10">
    <property type="entry name" value="Type I PLP-dependent aspartate aminotransferase-like (Major domain)"/>
    <property type="match status" value="1"/>
</dbReference>
<evidence type="ECO:0000256" key="4">
    <source>
        <dbReference type="ARBA" id="ARBA00023239"/>
    </source>
</evidence>
<dbReference type="STRING" id="885580.ENSFDAP00000021200"/>